<evidence type="ECO:0000313" key="1">
    <source>
        <dbReference type="EMBL" id="KAJ8680718.1"/>
    </source>
</evidence>
<evidence type="ECO:0000313" key="2">
    <source>
        <dbReference type="Proteomes" id="UP001239111"/>
    </source>
</evidence>
<accession>A0ACC2PCA4</accession>
<reference evidence="1" key="1">
    <citation type="submission" date="2023-04" db="EMBL/GenBank/DDBJ databases">
        <title>A chromosome-level genome assembly of the parasitoid wasp Eretmocerus hayati.</title>
        <authorList>
            <person name="Zhong Y."/>
            <person name="Liu S."/>
            <person name="Liu Y."/>
        </authorList>
    </citation>
    <scope>NUCLEOTIDE SEQUENCE</scope>
    <source>
        <strain evidence="1">ZJU_SS_LIU_2023</strain>
    </source>
</reference>
<keyword evidence="2" id="KW-1185">Reference proteome</keyword>
<comment type="caution">
    <text evidence="1">The sequence shown here is derived from an EMBL/GenBank/DDBJ whole genome shotgun (WGS) entry which is preliminary data.</text>
</comment>
<protein>
    <submittedName>
        <fullName evidence="1">Uncharacterized protein</fullName>
    </submittedName>
</protein>
<organism evidence="1 2">
    <name type="scientific">Eretmocerus hayati</name>
    <dbReference type="NCBI Taxonomy" id="131215"/>
    <lineage>
        <taxon>Eukaryota</taxon>
        <taxon>Metazoa</taxon>
        <taxon>Ecdysozoa</taxon>
        <taxon>Arthropoda</taxon>
        <taxon>Hexapoda</taxon>
        <taxon>Insecta</taxon>
        <taxon>Pterygota</taxon>
        <taxon>Neoptera</taxon>
        <taxon>Endopterygota</taxon>
        <taxon>Hymenoptera</taxon>
        <taxon>Apocrita</taxon>
        <taxon>Proctotrupomorpha</taxon>
        <taxon>Chalcidoidea</taxon>
        <taxon>Aphelinidae</taxon>
        <taxon>Aphelininae</taxon>
        <taxon>Eretmocerus</taxon>
    </lineage>
</organism>
<dbReference type="Proteomes" id="UP001239111">
    <property type="component" value="Chromosome 2"/>
</dbReference>
<gene>
    <name evidence="1" type="ORF">QAD02_016505</name>
</gene>
<name>A0ACC2PCA4_9HYME</name>
<sequence>MAMAAPSLRIYSGAEASLARSLKSDSGFDIVSTRQSSLQEPALDVHRSFMRLLDNEGGEDAERFRMLDREGVSDCTFSEPSHGCTLRIELLFTTESADNVKDAACSDDCGKFNVMQIGHV</sequence>
<proteinExistence type="predicted"/>
<dbReference type="EMBL" id="CM056742">
    <property type="protein sequence ID" value="KAJ8680718.1"/>
    <property type="molecule type" value="Genomic_DNA"/>
</dbReference>